<dbReference type="PROSITE" id="PS50931">
    <property type="entry name" value="HTH_LYSR"/>
    <property type="match status" value="1"/>
</dbReference>
<keyword evidence="4" id="KW-0804">Transcription</keyword>
<dbReference type="SUPFAM" id="SSF53850">
    <property type="entry name" value="Periplasmic binding protein-like II"/>
    <property type="match status" value="1"/>
</dbReference>
<dbReference type="InterPro" id="IPR036390">
    <property type="entry name" value="WH_DNA-bd_sf"/>
</dbReference>
<dbReference type="AlphaFoldDB" id="A0A9E8HFU1"/>
<evidence type="ECO:0000256" key="3">
    <source>
        <dbReference type="ARBA" id="ARBA00023125"/>
    </source>
</evidence>
<dbReference type="RefSeq" id="WP_251809800.1">
    <property type="nucleotide sequence ID" value="NZ_CP101527.1"/>
</dbReference>
<keyword evidence="2" id="KW-0805">Transcription regulation</keyword>
<keyword evidence="7" id="KW-1185">Reference proteome</keyword>
<dbReference type="Pfam" id="PF00126">
    <property type="entry name" value="HTH_1"/>
    <property type="match status" value="1"/>
</dbReference>
<dbReference type="SUPFAM" id="SSF46785">
    <property type="entry name" value="Winged helix' DNA-binding domain"/>
    <property type="match status" value="1"/>
</dbReference>
<comment type="similarity">
    <text evidence="1">Belongs to the LysR transcriptional regulatory family.</text>
</comment>
<dbReference type="KEGG" id="asem:NNL22_11480"/>
<evidence type="ECO:0000256" key="4">
    <source>
        <dbReference type="ARBA" id="ARBA00023163"/>
    </source>
</evidence>
<dbReference type="FunFam" id="1.10.10.10:FF:000001">
    <property type="entry name" value="LysR family transcriptional regulator"/>
    <property type="match status" value="1"/>
</dbReference>
<proteinExistence type="inferred from homology"/>
<name>A0A9E8HFU1_9ALTE</name>
<accession>A0A9E8HFU1</accession>
<dbReference type="InterPro" id="IPR000847">
    <property type="entry name" value="LysR_HTH_N"/>
</dbReference>
<evidence type="ECO:0000256" key="1">
    <source>
        <dbReference type="ARBA" id="ARBA00009437"/>
    </source>
</evidence>
<dbReference type="Gene3D" id="1.10.10.10">
    <property type="entry name" value="Winged helix-like DNA-binding domain superfamily/Winged helix DNA-binding domain"/>
    <property type="match status" value="1"/>
</dbReference>
<dbReference type="GO" id="GO:0000976">
    <property type="term" value="F:transcription cis-regulatory region binding"/>
    <property type="evidence" value="ECO:0007669"/>
    <property type="project" value="TreeGrafter"/>
</dbReference>
<dbReference type="PRINTS" id="PR00039">
    <property type="entry name" value="HTHLYSR"/>
</dbReference>
<gene>
    <name evidence="6" type="ORF">NNL22_11480</name>
</gene>
<evidence type="ECO:0000313" key="7">
    <source>
        <dbReference type="Proteomes" id="UP001164472"/>
    </source>
</evidence>
<dbReference type="Pfam" id="PF03466">
    <property type="entry name" value="LysR_substrate"/>
    <property type="match status" value="1"/>
</dbReference>
<dbReference type="InterPro" id="IPR005119">
    <property type="entry name" value="LysR_subst-bd"/>
</dbReference>
<evidence type="ECO:0000259" key="5">
    <source>
        <dbReference type="PROSITE" id="PS50931"/>
    </source>
</evidence>
<dbReference type="GO" id="GO:0003700">
    <property type="term" value="F:DNA-binding transcription factor activity"/>
    <property type="evidence" value="ECO:0007669"/>
    <property type="project" value="InterPro"/>
</dbReference>
<sequence length="293" mass="33425">MDIELLRTFLEVKNTRHFGKAAENLYLTQAAVSARIKQLESILGAPLFTRLRNNLQLTVTGERLINHAETILISWERARQDVSLKKRQKYVLSLGATSGLWDLLMQDVLHVTHRSLPELALRAEAHGPETLIRHLMERTLDLVMIYEPAKLNDLISVPITPAELILVCNKPDQSLETVMSHGYISVDWGLSFHMSYAQYFPDASPPVLHTTLARIALEFIFKYGGSAYLPYRMVAEYIDDTLFQVEDAPVISRQIYATYHRENNHTQEIESILDVIRSLEVPVEDTSLDTIEI</sequence>
<dbReference type="PANTHER" id="PTHR30126">
    <property type="entry name" value="HTH-TYPE TRANSCRIPTIONAL REGULATOR"/>
    <property type="match status" value="1"/>
</dbReference>
<organism evidence="6 7">
    <name type="scientific">Alkalimarinus sediminis</name>
    <dbReference type="NCBI Taxonomy" id="1632866"/>
    <lineage>
        <taxon>Bacteria</taxon>
        <taxon>Pseudomonadati</taxon>
        <taxon>Pseudomonadota</taxon>
        <taxon>Gammaproteobacteria</taxon>
        <taxon>Alteromonadales</taxon>
        <taxon>Alteromonadaceae</taxon>
        <taxon>Alkalimarinus</taxon>
    </lineage>
</organism>
<dbReference type="PANTHER" id="PTHR30126:SF21">
    <property type="entry name" value="TRANSCRIPTIONAL REGULATOR-RELATED"/>
    <property type="match status" value="1"/>
</dbReference>
<dbReference type="Gene3D" id="3.40.190.290">
    <property type="match status" value="1"/>
</dbReference>
<feature type="domain" description="HTH lysR-type" evidence="5">
    <location>
        <begin position="1"/>
        <end position="58"/>
    </location>
</feature>
<dbReference type="EMBL" id="CP101527">
    <property type="protein sequence ID" value="UZW73659.1"/>
    <property type="molecule type" value="Genomic_DNA"/>
</dbReference>
<keyword evidence="3" id="KW-0238">DNA-binding</keyword>
<evidence type="ECO:0000313" key="6">
    <source>
        <dbReference type="EMBL" id="UZW73659.1"/>
    </source>
</evidence>
<dbReference type="Proteomes" id="UP001164472">
    <property type="component" value="Chromosome"/>
</dbReference>
<dbReference type="InterPro" id="IPR036388">
    <property type="entry name" value="WH-like_DNA-bd_sf"/>
</dbReference>
<protein>
    <submittedName>
        <fullName evidence="6">LysR family transcriptional regulator</fullName>
    </submittedName>
</protein>
<evidence type="ECO:0000256" key="2">
    <source>
        <dbReference type="ARBA" id="ARBA00023015"/>
    </source>
</evidence>
<reference evidence="6" key="1">
    <citation type="submission" date="2022-07" db="EMBL/GenBank/DDBJ databases">
        <title>Alkalimarinus sp. nov., isolated from gut of a Alitta virens.</title>
        <authorList>
            <person name="Yang A.I."/>
            <person name="Shin N.-R."/>
        </authorList>
    </citation>
    <scope>NUCLEOTIDE SEQUENCE</scope>
    <source>
        <strain evidence="6">FA028</strain>
    </source>
</reference>